<dbReference type="RefSeq" id="XP_047767430.1">
    <property type="nucleotide sequence ID" value="XM_047911577.1"/>
</dbReference>
<dbReference type="GeneID" id="71992307"/>
<dbReference type="InterPro" id="IPR056009">
    <property type="entry name" value="DUF7587"/>
</dbReference>
<dbReference type="Proteomes" id="UP000756132">
    <property type="component" value="Chromosome 10"/>
</dbReference>
<name>A0A9Q8UUK9_PASFU</name>
<dbReference type="Pfam" id="PF24494">
    <property type="entry name" value="DUF7587"/>
    <property type="match status" value="1"/>
</dbReference>
<keyword evidence="3" id="KW-1185">Reference proteome</keyword>
<reference evidence="2" key="1">
    <citation type="submission" date="2021-12" db="EMBL/GenBank/DDBJ databases">
        <authorList>
            <person name="Zaccaron A."/>
            <person name="Stergiopoulos I."/>
        </authorList>
    </citation>
    <scope>NUCLEOTIDE SEQUENCE</scope>
    <source>
        <strain evidence="2">Race5_Kim</strain>
    </source>
</reference>
<evidence type="ECO:0000313" key="2">
    <source>
        <dbReference type="EMBL" id="UJO23064.1"/>
    </source>
</evidence>
<evidence type="ECO:0000313" key="3">
    <source>
        <dbReference type="Proteomes" id="UP000756132"/>
    </source>
</evidence>
<protein>
    <recommendedName>
        <fullName evidence="1">DUF7587 domain-containing protein</fullName>
    </recommendedName>
</protein>
<reference evidence="2" key="2">
    <citation type="journal article" date="2022" name="Microb. Genom.">
        <title>A chromosome-scale genome assembly of the tomato pathogen Cladosporium fulvum reveals a compartmentalized genome architecture and the presence of a dispensable chromosome.</title>
        <authorList>
            <person name="Zaccaron A.Z."/>
            <person name="Chen L.H."/>
            <person name="Samaras A."/>
            <person name="Stergiopoulos I."/>
        </authorList>
    </citation>
    <scope>NUCLEOTIDE SEQUENCE</scope>
    <source>
        <strain evidence="2">Race5_Kim</strain>
    </source>
</reference>
<dbReference type="OrthoDB" id="10403812at2759"/>
<dbReference type="EMBL" id="CP090172">
    <property type="protein sequence ID" value="UJO23064.1"/>
    <property type="molecule type" value="Genomic_DNA"/>
</dbReference>
<dbReference type="AlphaFoldDB" id="A0A9Q8UUK9"/>
<accession>A0A9Q8UUK9</accession>
<feature type="domain" description="DUF7587" evidence="1">
    <location>
        <begin position="15"/>
        <end position="149"/>
    </location>
</feature>
<sequence>MSSPYTVSTGERTFPDLLFRCCSNQSAGRLLCGQLSSEPVGNTDPNTDLAAEFLAHIDLPNTQPTRLISTTTSLLRVLHLAFQKLNAGETGIEIIFISPEGSTEGSPLHGPVLASNAGMHHTEAVHYQSEYLWPWRIPEACVLTRVDLDVLESRGFTLQALLGPLQSPPSNLSEFSMALKGRWAVTGIVERSIAFAAAACRFGYYAPVPCIFWGLLENSIKKGVKWGHYREDIEEILEDAMCSLAEDVCDRSLAFETDLADLSWECAELHHNHAEKLDQLIYPLLQDEPALDSQLREENNAYQHSREHLQRCIRDIYVEIGLQSTLENR</sequence>
<organism evidence="2 3">
    <name type="scientific">Passalora fulva</name>
    <name type="common">Tomato leaf mold</name>
    <name type="synonym">Cladosporium fulvum</name>
    <dbReference type="NCBI Taxonomy" id="5499"/>
    <lineage>
        <taxon>Eukaryota</taxon>
        <taxon>Fungi</taxon>
        <taxon>Dikarya</taxon>
        <taxon>Ascomycota</taxon>
        <taxon>Pezizomycotina</taxon>
        <taxon>Dothideomycetes</taxon>
        <taxon>Dothideomycetidae</taxon>
        <taxon>Mycosphaerellales</taxon>
        <taxon>Mycosphaerellaceae</taxon>
        <taxon>Fulvia</taxon>
    </lineage>
</organism>
<evidence type="ECO:0000259" key="1">
    <source>
        <dbReference type="Pfam" id="PF24494"/>
    </source>
</evidence>
<proteinExistence type="predicted"/>
<gene>
    <name evidence="2" type="ORF">CLAFUR5_12429</name>
</gene>
<dbReference type="KEGG" id="ffu:CLAFUR5_12429"/>